<keyword evidence="2" id="KW-0808">Transferase</keyword>
<dbReference type="PROSITE" id="PS00547">
    <property type="entry name" value="TRANSGLUTAMINASES"/>
    <property type="match status" value="1"/>
</dbReference>
<evidence type="ECO:0000256" key="7">
    <source>
        <dbReference type="PIRSR" id="PIRSR000459-1"/>
    </source>
</evidence>
<keyword evidence="12" id="KW-1185">Reference proteome</keyword>
<evidence type="ECO:0000256" key="2">
    <source>
        <dbReference type="ARBA" id="ARBA00022679"/>
    </source>
</evidence>
<dbReference type="Proteomes" id="UP000694388">
    <property type="component" value="Unplaced"/>
</dbReference>
<name>A0A8C4Q7A5_EPTBU</name>
<dbReference type="PANTHER" id="PTHR11590">
    <property type="entry name" value="PROTEIN-GLUTAMINE GAMMA-GLUTAMYLTRANSFERASE"/>
    <property type="match status" value="1"/>
</dbReference>
<keyword evidence="3 8" id="KW-0479">Metal-binding</keyword>
<evidence type="ECO:0000256" key="6">
    <source>
        <dbReference type="ARBA" id="ARBA00024222"/>
    </source>
</evidence>
<feature type="active site" evidence="7">
    <location>
        <position position="392"/>
    </location>
</feature>
<dbReference type="AlphaFoldDB" id="A0A8C4Q7A5"/>
<dbReference type="EC" id="2.3.2.13" evidence="6"/>
<dbReference type="InterPro" id="IPR008958">
    <property type="entry name" value="Transglutaminase_C"/>
</dbReference>
<feature type="compositionally biased region" description="Low complexity" evidence="9">
    <location>
        <begin position="103"/>
        <end position="114"/>
    </location>
</feature>
<feature type="region of interest" description="Disordered" evidence="9">
    <location>
        <begin position="1"/>
        <end position="129"/>
    </location>
</feature>
<dbReference type="InterPro" id="IPR002931">
    <property type="entry name" value="Transglutaminase-like"/>
</dbReference>
<dbReference type="Gene3D" id="2.60.40.10">
    <property type="entry name" value="Immunoglobulins"/>
    <property type="match status" value="3"/>
</dbReference>
<feature type="compositionally biased region" description="Polar residues" evidence="9">
    <location>
        <begin position="1"/>
        <end position="11"/>
    </location>
</feature>
<dbReference type="Gene3D" id="3.90.260.10">
    <property type="entry name" value="Transglutaminase-like"/>
    <property type="match status" value="1"/>
</dbReference>
<dbReference type="Pfam" id="PF00868">
    <property type="entry name" value="Transglut_N"/>
    <property type="match status" value="1"/>
</dbReference>
<dbReference type="InterPro" id="IPR013783">
    <property type="entry name" value="Ig-like_fold"/>
</dbReference>
<dbReference type="GeneTree" id="ENSGT01050000244939"/>
<evidence type="ECO:0000256" key="4">
    <source>
        <dbReference type="ARBA" id="ARBA00022837"/>
    </source>
</evidence>
<dbReference type="InterPro" id="IPR036985">
    <property type="entry name" value="Transglutaminase-like_sf"/>
</dbReference>
<dbReference type="InterPro" id="IPR050779">
    <property type="entry name" value="Transglutaminase"/>
</dbReference>
<evidence type="ECO:0000256" key="9">
    <source>
        <dbReference type="SAM" id="MobiDB-lite"/>
    </source>
</evidence>
<dbReference type="InterPro" id="IPR023608">
    <property type="entry name" value="Transglutaminase_animal"/>
</dbReference>
<dbReference type="PIRSF" id="PIRSF000459">
    <property type="entry name" value="TGM_EBP42"/>
    <property type="match status" value="1"/>
</dbReference>
<evidence type="ECO:0000259" key="10">
    <source>
        <dbReference type="SMART" id="SM00460"/>
    </source>
</evidence>
<dbReference type="SMART" id="SM00460">
    <property type="entry name" value="TGc"/>
    <property type="match status" value="1"/>
</dbReference>
<dbReference type="InterPro" id="IPR036238">
    <property type="entry name" value="Transglutaminase_C_sf"/>
</dbReference>
<dbReference type="InterPro" id="IPR038765">
    <property type="entry name" value="Papain-like_cys_pep_sf"/>
</dbReference>
<feature type="compositionally biased region" description="Basic and acidic residues" evidence="9">
    <location>
        <begin position="118"/>
        <end position="128"/>
    </location>
</feature>
<feature type="binding site" evidence="8">
    <location>
        <position position="516"/>
    </location>
    <ligand>
        <name>Ca(2+)</name>
        <dbReference type="ChEBI" id="CHEBI:29108"/>
    </ligand>
</feature>
<feature type="binding site" evidence="8">
    <location>
        <position position="563"/>
    </location>
    <ligand>
        <name>Ca(2+)</name>
        <dbReference type="ChEBI" id="CHEBI:29108"/>
    </ligand>
</feature>
<feature type="compositionally biased region" description="Basic residues" evidence="9">
    <location>
        <begin position="38"/>
        <end position="50"/>
    </location>
</feature>
<feature type="binding site" evidence="8">
    <location>
        <position position="568"/>
    </location>
    <ligand>
        <name>Ca(2+)</name>
        <dbReference type="ChEBI" id="CHEBI:29108"/>
    </ligand>
</feature>
<dbReference type="SUPFAM" id="SSF49309">
    <property type="entry name" value="Transglutaminase, two C-terminal domains"/>
    <property type="match status" value="2"/>
</dbReference>
<evidence type="ECO:0000256" key="5">
    <source>
        <dbReference type="ARBA" id="ARBA00023315"/>
    </source>
</evidence>
<dbReference type="InterPro" id="IPR013808">
    <property type="entry name" value="Transglutaminase_AS"/>
</dbReference>
<evidence type="ECO:0000256" key="3">
    <source>
        <dbReference type="ARBA" id="ARBA00022723"/>
    </source>
</evidence>
<dbReference type="SUPFAM" id="SSF54001">
    <property type="entry name" value="Cysteine proteinases"/>
    <property type="match status" value="1"/>
</dbReference>
<keyword evidence="5" id="KW-0012">Acyltransferase</keyword>
<evidence type="ECO:0000256" key="8">
    <source>
        <dbReference type="PIRSR" id="PIRSR000459-2"/>
    </source>
</evidence>
<dbReference type="FunFam" id="3.90.260.10:FF:000001">
    <property type="entry name" value="Protein-glutamine gamma-glutamyltransferase 2"/>
    <property type="match status" value="1"/>
</dbReference>
<organism evidence="11 12">
    <name type="scientific">Eptatretus burgeri</name>
    <name type="common">Inshore hagfish</name>
    <dbReference type="NCBI Taxonomy" id="7764"/>
    <lineage>
        <taxon>Eukaryota</taxon>
        <taxon>Metazoa</taxon>
        <taxon>Chordata</taxon>
        <taxon>Craniata</taxon>
        <taxon>Vertebrata</taxon>
        <taxon>Cyclostomata</taxon>
        <taxon>Myxini</taxon>
        <taxon>Myxiniformes</taxon>
        <taxon>Myxinidae</taxon>
        <taxon>Eptatretinae</taxon>
        <taxon>Eptatretus</taxon>
    </lineage>
</organism>
<dbReference type="PANTHER" id="PTHR11590:SF40">
    <property type="entry name" value="HEMOCYTE PROTEIN-GLUTAMINE GAMMA-GLUTAMYLTRANSFERASE-LIKE PROTEIN"/>
    <property type="match status" value="1"/>
</dbReference>
<comment type="similarity">
    <text evidence="1">Belongs to the transglutaminase superfamily. Transglutaminase family.</text>
</comment>
<sequence>MVYTRSQSRRQGAQKRKHDTSKSPGVSHPQESEPSRNMGRRLRPRGHRGVGRCSTFKLQSLAEKQPGRFNKRRSADRLKPSDWRHHKGKKEGRIFYNLRSRRTSSSDSSSSSSSSDEETPRAPKEPKVEVIQIDFQREANSIAHHTDEYECPDGVARRGQAFDLQLLLNRPFRKDKDSLSLRLTVGEKPQMNKGTEIHLRVSSSLSSRKWRASVKNVNACYLTLSVTSPPDCVVGLYTLDWVKSYLAEGETPSVKTQFYILFNPWCIDDTVYMEGEDEKKEYILNETGKLYIGSSNDISSRSWNFGQFEEGVLQICFELLDNSEMPVTARGNPVDLCRVLTAIINSQDDEGVLEGNWSGEYKGGTEPTHWLGSVEILKEYHEKQKPVRYGQCWVFSAVLTTVMRSLGIPCRSVTNFDSAHDSDKSITIDVIFDEDGKEVEKMESDSIWNFHVWNDCWMKRPDLIDGFDGWQAIDATPQETSSGVYQCGPSSLKAIKNGMVYLNYDTPFLFAEVNSDRIFWRLNKKGRLKPFWRNKNAVGHFISTQAVGGKGRADVTNLYKYLEGSEEERIAVDLACKHGALAQELSLEDLNDVTVTVKSKEEVFIGSKVPIFVTLKNSAHQTRQLIMVVRVNVIYYTGVKKGMCKEETFNLTLEANAEHKVELSLESSNYMDLYEEHCALQCVVTGRVLETREPIIDQHTFHLKEFSLPMLLEGRAKQQKESKIKLSFKNPLDKPLKDVMLKTEGVGLKTGKVINLG</sequence>
<feature type="active site" evidence="7">
    <location>
        <position position="474"/>
    </location>
</feature>
<feature type="domain" description="Transglutaminase-like" evidence="10">
    <location>
        <begin position="384"/>
        <end position="477"/>
    </location>
</feature>
<dbReference type="InterPro" id="IPR014756">
    <property type="entry name" value="Ig_E-set"/>
</dbReference>
<dbReference type="GO" id="GO:0046872">
    <property type="term" value="F:metal ion binding"/>
    <property type="evidence" value="ECO:0007669"/>
    <property type="project" value="UniProtKB-KW"/>
</dbReference>
<evidence type="ECO:0000313" key="12">
    <source>
        <dbReference type="Proteomes" id="UP000694388"/>
    </source>
</evidence>
<dbReference type="Pfam" id="PF00927">
    <property type="entry name" value="Transglut_C"/>
    <property type="match status" value="1"/>
</dbReference>
<proteinExistence type="inferred from homology"/>
<reference evidence="11" key="1">
    <citation type="submission" date="2025-08" db="UniProtKB">
        <authorList>
            <consortium name="Ensembl"/>
        </authorList>
    </citation>
    <scope>IDENTIFICATION</scope>
</reference>
<dbReference type="InterPro" id="IPR001102">
    <property type="entry name" value="Transglutaminase_N"/>
</dbReference>
<reference evidence="11" key="2">
    <citation type="submission" date="2025-09" db="UniProtKB">
        <authorList>
            <consortium name="Ensembl"/>
        </authorList>
    </citation>
    <scope>IDENTIFICATION</scope>
</reference>
<accession>A0A8C4Q7A5</accession>
<dbReference type="Pfam" id="PF01841">
    <property type="entry name" value="Transglut_core"/>
    <property type="match status" value="1"/>
</dbReference>
<dbReference type="Ensembl" id="ENSEBUT00000011698.1">
    <property type="protein sequence ID" value="ENSEBUP00000011137.1"/>
    <property type="gene ID" value="ENSEBUG00000007134.1"/>
</dbReference>
<protein>
    <recommendedName>
        <fullName evidence="6">protein-glutamine gamma-glutamyltransferase</fullName>
        <ecNumber evidence="6">2.3.2.13</ecNumber>
    </recommendedName>
</protein>
<evidence type="ECO:0000313" key="11">
    <source>
        <dbReference type="Ensembl" id="ENSEBUP00000011137.1"/>
    </source>
</evidence>
<feature type="compositionally biased region" description="Basic and acidic residues" evidence="9">
    <location>
        <begin position="73"/>
        <end position="83"/>
    </location>
</feature>
<comment type="cofactor">
    <cofactor evidence="8">
        <name>Ca(2+)</name>
        <dbReference type="ChEBI" id="CHEBI:29108"/>
    </cofactor>
    <text evidence="8">Binds 1 Ca(2+) ion per subunit.</text>
</comment>
<dbReference type="SUPFAM" id="SSF81296">
    <property type="entry name" value="E set domains"/>
    <property type="match status" value="1"/>
</dbReference>
<dbReference type="GO" id="GO:0003810">
    <property type="term" value="F:protein-glutamine gamma-glutamyltransferase activity"/>
    <property type="evidence" value="ECO:0007669"/>
    <property type="project" value="UniProtKB-EC"/>
</dbReference>
<feature type="active site" evidence="7">
    <location>
        <position position="451"/>
    </location>
</feature>
<feature type="binding site" evidence="8">
    <location>
        <position position="514"/>
    </location>
    <ligand>
        <name>Ca(2+)</name>
        <dbReference type="ChEBI" id="CHEBI:29108"/>
    </ligand>
</feature>
<keyword evidence="4 8" id="KW-0106">Calcium</keyword>
<evidence type="ECO:0000256" key="1">
    <source>
        <dbReference type="ARBA" id="ARBA00005968"/>
    </source>
</evidence>